<evidence type="ECO:0008006" key="3">
    <source>
        <dbReference type="Google" id="ProtNLM"/>
    </source>
</evidence>
<proteinExistence type="predicted"/>
<protein>
    <recommendedName>
        <fullName evidence="3">DUF4440 domain-containing protein</fullName>
    </recommendedName>
</protein>
<dbReference type="EMBL" id="JAGSPB010000003">
    <property type="protein sequence ID" value="MBV7267246.1"/>
    <property type="molecule type" value="Genomic_DNA"/>
</dbReference>
<dbReference type="Proteomes" id="UP000699975">
    <property type="component" value="Unassembled WGS sequence"/>
</dbReference>
<evidence type="ECO:0000313" key="2">
    <source>
        <dbReference type="Proteomes" id="UP000699975"/>
    </source>
</evidence>
<gene>
    <name evidence="1" type="ORF">KCG45_13735</name>
</gene>
<sequence length="141" mass="16232">MADIAAIIEANELHFMQSWMHRDAGSIRKLATRDLTMMIGTRPPELLDRPSFVAGMEHGFRCNGFRLGESLVRRYGRAAWYVAGAQLELKLGARDWSGQFMITDMWRKVRFGGWRLAERSLARTESDESLGDSIRKLQLWK</sequence>
<dbReference type="RefSeq" id="WP_218317869.1">
    <property type="nucleotide sequence ID" value="NZ_JAGSPB010000003.1"/>
</dbReference>
<keyword evidence="2" id="KW-1185">Reference proteome</keyword>
<comment type="caution">
    <text evidence="1">The sequence shown here is derived from an EMBL/GenBank/DDBJ whole genome shotgun (WGS) entry which is preliminary data.</text>
</comment>
<evidence type="ECO:0000313" key="1">
    <source>
        <dbReference type="EMBL" id="MBV7267246.1"/>
    </source>
</evidence>
<name>A0ABS6SQZ8_9SPHN</name>
<accession>A0ABS6SQZ8</accession>
<reference evidence="1 2" key="1">
    <citation type="submission" date="2021-04" db="EMBL/GenBank/DDBJ databases">
        <authorList>
            <person name="Pira H."/>
            <person name="Risdian C."/>
            <person name="Wink J."/>
        </authorList>
    </citation>
    <scope>NUCLEOTIDE SEQUENCE [LARGE SCALE GENOMIC DNA]</scope>
    <source>
        <strain evidence="1 2">WH131</strain>
    </source>
</reference>
<organism evidence="1 2">
    <name type="scientific">Erythrobacter ani</name>
    <dbReference type="NCBI Taxonomy" id="2827235"/>
    <lineage>
        <taxon>Bacteria</taxon>
        <taxon>Pseudomonadati</taxon>
        <taxon>Pseudomonadota</taxon>
        <taxon>Alphaproteobacteria</taxon>
        <taxon>Sphingomonadales</taxon>
        <taxon>Erythrobacteraceae</taxon>
        <taxon>Erythrobacter/Porphyrobacter group</taxon>
        <taxon>Erythrobacter</taxon>
    </lineage>
</organism>